<keyword evidence="8" id="KW-1185">Reference proteome</keyword>
<feature type="transmembrane region" description="Helical" evidence="6">
    <location>
        <begin position="64"/>
        <end position="82"/>
    </location>
</feature>
<evidence type="ECO:0000256" key="6">
    <source>
        <dbReference type="SAM" id="Phobius"/>
    </source>
</evidence>
<evidence type="ECO:0000313" key="8">
    <source>
        <dbReference type="Proteomes" id="UP001595840"/>
    </source>
</evidence>
<dbReference type="PANTHER" id="PTHR33931">
    <property type="entry name" value="HOLIN-LIKE PROTEIN CIDA-RELATED"/>
    <property type="match status" value="1"/>
</dbReference>
<evidence type="ECO:0000256" key="5">
    <source>
        <dbReference type="ARBA" id="ARBA00023136"/>
    </source>
</evidence>
<proteinExistence type="predicted"/>
<protein>
    <submittedName>
        <fullName evidence="7">CidA/LrgA family protein</fullName>
    </submittedName>
</protein>
<dbReference type="Pfam" id="PF03788">
    <property type="entry name" value="LrgA"/>
    <property type="match status" value="1"/>
</dbReference>
<reference evidence="8" key="1">
    <citation type="journal article" date="2019" name="Int. J. Syst. Evol. Microbiol.">
        <title>The Global Catalogue of Microorganisms (GCM) 10K type strain sequencing project: providing services to taxonomists for standard genome sequencing and annotation.</title>
        <authorList>
            <consortium name="The Broad Institute Genomics Platform"/>
            <consortium name="The Broad Institute Genome Sequencing Center for Infectious Disease"/>
            <person name="Wu L."/>
            <person name="Ma J."/>
        </authorList>
    </citation>
    <scope>NUCLEOTIDE SEQUENCE [LARGE SCALE GENOMIC DNA]</scope>
    <source>
        <strain evidence="8">CECT 8570</strain>
    </source>
</reference>
<keyword evidence="5 6" id="KW-0472">Membrane</keyword>
<name>A0ABV8V1Q5_9GAMM</name>
<dbReference type="RefSeq" id="WP_290260003.1">
    <property type="nucleotide sequence ID" value="NZ_JAUFQG010000004.1"/>
</dbReference>
<evidence type="ECO:0000313" key="7">
    <source>
        <dbReference type="EMBL" id="MFC4361270.1"/>
    </source>
</evidence>
<evidence type="ECO:0000256" key="1">
    <source>
        <dbReference type="ARBA" id="ARBA00004651"/>
    </source>
</evidence>
<feature type="transmembrane region" description="Helical" evidence="6">
    <location>
        <begin position="88"/>
        <end position="111"/>
    </location>
</feature>
<evidence type="ECO:0000256" key="2">
    <source>
        <dbReference type="ARBA" id="ARBA00022475"/>
    </source>
</evidence>
<gene>
    <name evidence="7" type="ORF">ACFOX3_03090</name>
</gene>
<dbReference type="Proteomes" id="UP001595840">
    <property type="component" value="Unassembled WGS sequence"/>
</dbReference>
<organism evidence="7 8">
    <name type="scientific">Simiduia curdlanivorans</name>
    <dbReference type="NCBI Taxonomy" id="1492769"/>
    <lineage>
        <taxon>Bacteria</taxon>
        <taxon>Pseudomonadati</taxon>
        <taxon>Pseudomonadota</taxon>
        <taxon>Gammaproteobacteria</taxon>
        <taxon>Cellvibrionales</taxon>
        <taxon>Cellvibrionaceae</taxon>
        <taxon>Simiduia</taxon>
    </lineage>
</organism>
<feature type="transmembrane region" description="Helical" evidence="6">
    <location>
        <begin position="25"/>
        <end position="43"/>
    </location>
</feature>
<comment type="caution">
    <text evidence="7">The sequence shown here is derived from an EMBL/GenBank/DDBJ whole genome shotgun (WGS) entry which is preliminary data.</text>
</comment>
<dbReference type="PANTHER" id="PTHR33931:SF2">
    <property type="entry name" value="HOLIN-LIKE PROTEIN CIDA"/>
    <property type="match status" value="1"/>
</dbReference>
<evidence type="ECO:0000256" key="3">
    <source>
        <dbReference type="ARBA" id="ARBA00022692"/>
    </source>
</evidence>
<keyword evidence="4 6" id="KW-1133">Transmembrane helix</keyword>
<evidence type="ECO:0000256" key="4">
    <source>
        <dbReference type="ARBA" id="ARBA00022989"/>
    </source>
</evidence>
<sequence>MIVGLLVLIGFQILGELTALWLNLPIPGAVIGLLFLLLSLRVLPWRKTLVEPVEQVSEKLISHLSLLFLPAGVGIFFLPEHINAQWPAVLAAMLGGTFVAMLLSSLAYRVFSARAKSRE</sequence>
<accession>A0ABV8V1Q5</accession>
<dbReference type="EMBL" id="JBHSCX010000003">
    <property type="protein sequence ID" value="MFC4361270.1"/>
    <property type="molecule type" value="Genomic_DNA"/>
</dbReference>
<keyword evidence="2" id="KW-1003">Cell membrane</keyword>
<comment type="subcellular location">
    <subcellularLocation>
        <location evidence="1">Cell membrane</location>
        <topology evidence="1">Multi-pass membrane protein</topology>
    </subcellularLocation>
</comment>
<dbReference type="InterPro" id="IPR005538">
    <property type="entry name" value="LrgA/CidA"/>
</dbReference>
<keyword evidence="3 6" id="KW-0812">Transmembrane</keyword>